<feature type="non-terminal residue" evidence="1">
    <location>
        <position position="214"/>
    </location>
</feature>
<dbReference type="SUPFAM" id="SSF56784">
    <property type="entry name" value="HAD-like"/>
    <property type="match status" value="1"/>
</dbReference>
<dbReference type="SFLD" id="SFLDS00003">
    <property type="entry name" value="Haloacid_Dehalogenase"/>
    <property type="match status" value="1"/>
</dbReference>
<dbReference type="Gene3D" id="3.40.50.1000">
    <property type="entry name" value="HAD superfamily/HAD-like"/>
    <property type="match status" value="1"/>
</dbReference>
<dbReference type="InterPro" id="IPR041492">
    <property type="entry name" value="HAD_2"/>
</dbReference>
<dbReference type="Gene3D" id="1.10.150.240">
    <property type="entry name" value="Putative phosphatase, domain 2"/>
    <property type="match status" value="1"/>
</dbReference>
<evidence type="ECO:0000313" key="1">
    <source>
        <dbReference type="EMBL" id="SVB07414.1"/>
    </source>
</evidence>
<dbReference type="InterPro" id="IPR036412">
    <property type="entry name" value="HAD-like_sf"/>
</dbReference>
<organism evidence="1">
    <name type="scientific">marine metagenome</name>
    <dbReference type="NCBI Taxonomy" id="408172"/>
    <lineage>
        <taxon>unclassified sequences</taxon>
        <taxon>metagenomes</taxon>
        <taxon>ecological metagenomes</taxon>
    </lineage>
</organism>
<dbReference type="InterPro" id="IPR006439">
    <property type="entry name" value="HAD-SF_hydro_IA"/>
</dbReference>
<dbReference type="Pfam" id="PF13419">
    <property type="entry name" value="HAD_2"/>
    <property type="match status" value="1"/>
</dbReference>
<dbReference type="PANTHER" id="PTHR18901">
    <property type="entry name" value="2-DEOXYGLUCOSE-6-PHOSPHATE PHOSPHATASE 2"/>
    <property type="match status" value="1"/>
</dbReference>
<dbReference type="AlphaFoldDB" id="A0A382B1F5"/>
<dbReference type="SFLD" id="SFLDG01129">
    <property type="entry name" value="C1.5:_HAD__Beta-PGM__Phosphata"/>
    <property type="match status" value="1"/>
</dbReference>
<dbReference type="NCBIfam" id="TIGR01509">
    <property type="entry name" value="HAD-SF-IA-v3"/>
    <property type="match status" value="1"/>
</dbReference>
<dbReference type="EMBL" id="UINC01027709">
    <property type="protein sequence ID" value="SVB07414.1"/>
    <property type="molecule type" value="Genomic_DNA"/>
</dbReference>
<reference evidence="1" key="1">
    <citation type="submission" date="2018-05" db="EMBL/GenBank/DDBJ databases">
        <authorList>
            <person name="Lanie J.A."/>
            <person name="Ng W.-L."/>
            <person name="Kazmierczak K.M."/>
            <person name="Andrzejewski T.M."/>
            <person name="Davidsen T.M."/>
            <person name="Wayne K.J."/>
            <person name="Tettelin H."/>
            <person name="Glass J.I."/>
            <person name="Rusch D."/>
            <person name="Podicherti R."/>
            <person name="Tsui H.-C.T."/>
            <person name="Winkler M.E."/>
        </authorList>
    </citation>
    <scope>NUCLEOTIDE SEQUENCE</scope>
</reference>
<dbReference type="PANTHER" id="PTHR18901:SF38">
    <property type="entry name" value="PSEUDOURIDINE-5'-PHOSPHATASE"/>
    <property type="match status" value="1"/>
</dbReference>
<sequence length="214" mass="24117">MTNPSPLKNRLHSLLTHCKAAILDFDGLLADSEPFHYRAYNEVFERYGHTLDQEEYWVEWTSKGKGIAGEIERHNLKLDVDPADLRKQKFEVYSRFCQSGEIKLFPLARSMAETLSVKHKLAIASGSWARDIRYILENASSLNLFPVILGKESATKEKPHPDIFINAAEKLGHAPSECFVLEDALKGLHAAREAGMPCIILRNPLNRDINFAGA</sequence>
<gene>
    <name evidence="1" type="ORF">METZ01_LOCUS160268</name>
</gene>
<evidence type="ECO:0008006" key="2">
    <source>
        <dbReference type="Google" id="ProtNLM"/>
    </source>
</evidence>
<protein>
    <recommendedName>
        <fullName evidence="2">Phosphatase</fullName>
    </recommendedName>
</protein>
<proteinExistence type="predicted"/>
<accession>A0A382B1F5</accession>
<name>A0A382B1F5_9ZZZZ</name>
<dbReference type="InterPro" id="IPR023214">
    <property type="entry name" value="HAD_sf"/>
</dbReference>
<dbReference type="InterPro" id="IPR023198">
    <property type="entry name" value="PGP-like_dom2"/>
</dbReference>